<evidence type="ECO:0000256" key="7">
    <source>
        <dbReference type="SAM" id="Coils"/>
    </source>
</evidence>
<keyword evidence="6" id="KW-0539">Nucleus</keyword>
<feature type="compositionally biased region" description="Basic and acidic residues" evidence="8">
    <location>
        <begin position="37"/>
        <end position="57"/>
    </location>
</feature>
<evidence type="ECO:0000256" key="2">
    <source>
        <dbReference type="ARBA" id="ARBA00005954"/>
    </source>
</evidence>
<dbReference type="PANTHER" id="PTHR36562:SF5">
    <property type="entry name" value="SERINE_ARGININE REPETITIVE MATRIX 2"/>
    <property type="match status" value="1"/>
</dbReference>
<evidence type="ECO:0000256" key="3">
    <source>
        <dbReference type="ARBA" id="ARBA00022664"/>
    </source>
</evidence>
<dbReference type="SMART" id="SM01115">
    <property type="entry name" value="cwf21"/>
    <property type="match status" value="1"/>
</dbReference>
<evidence type="ECO:0000259" key="9">
    <source>
        <dbReference type="SMART" id="SM01115"/>
    </source>
</evidence>
<feature type="compositionally biased region" description="Polar residues" evidence="8">
    <location>
        <begin position="1"/>
        <end position="23"/>
    </location>
</feature>
<sequence length="173" mass="20115">MSSNVGLSTPRGSGTSGYVQRNLSHLRPRDNIAPYPKDYDSIKAHKQRQPDKEILEHDRKREVEVKCFELRDKLEDEEVDEEEIEARVDEMRKRLLGEMKTGGRIDPRGLKPHQVHELAAAKLAESERLRNALGISADYEEGSHWRKQGEEKERRREQRENEYARAKGRESSP</sequence>
<dbReference type="InterPro" id="IPR051372">
    <property type="entry name" value="CWC21"/>
</dbReference>
<dbReference type="CDD" id="cd21372">
    <property type="entry name" value="cwf21_CWC21-like"/>
    <property type="match status" value="1"/>
</dbReference>
<evidence type="ECO:0000256" key="5">
    <source>
        <dbReference type="ARBA" id="ARBA00023187"/>
    </source>
</evidence>
<dbReference type="InterPro" id="IPR013170">
    <property type="entry name" value="mRNA_splic_Cwf21_dom"/>
</dbReference>
<comment type="caution">
    <text evidence="10">The sequence shown here is derived from an EMBL/GenBank/DDBJ whole genome shotgun (WGS) entry which is preliminary data.</text>
</comment>
<organism evidence="10 11">
    <name type="scientific">Discina gigas</name>
    <dbReference type="NCBI Taxonomy" id="1032678"/>
    <lineage>
        <taxon>Eukaryota</taxon>
        <taxon>Fungi</taxon>
        <taxon>Dikarya</taxon>
        <taxon>Ascomycota</taxon>
        <taxon>Pezizomycotina</taxon>
        <taxon>Pezizomycetes</taxon>
        <taxon>Pezizales</taxon>
        <taxon>Discinaceae</taxon>
        <taxon>Discina</taxon>
    </lineage>
</organism>
<evidence type="ECO:0000313" key="10">
    <source>
        <dbReference type="EMBL" id="KAL0637914.1"/>
    </source>
</evidence>
<keyword evidence="7" id="KW-0175">Coiled coil</keyword>
<feature type="region of interest" description="Disordered" evidence="8">
    <location>
        <begin position="1"/>
        <end position="57"/>
    </location>
</feature>
<evidence type="ECO:0000256" key="1">
    <source>
        <dbReference type="ARBA" id="ARBA00004123"/>
    </source>
</evidence>
<evidence type="ECO:0000256" key="4">
    <source>
        <dbReference type="ARBA" id="ARBA00022728"/>
    </source>
</evidence>
<comment type="subcellular location">
    <subcellularLocation>
        <location evidence="1">Nucleus</location>
    </subcellularLocation>
</comment>
<keyword evidence="3" id="KW-0507">mRNA processing</keyword>
<evidence type="ECO:0000256" key="6">
    <source>
        <dbReference type="ARBA" id="ARBA00023242"/>
    </source>
</evidence>
<keyword evidence="11" id="KW-1185">Reference proteome</keyword>
<keyword evidence="4" id="KW-0747">Spliceosome</keyword>
<name>A0ABR3GPR0_9PEZI</name>
<accession>A0ABR3GPR0</accession>
<dbReference type="Pfam" id="PF08312">
    <property type="entry name" value="cwf21"/>
    <property type="match status" value="1"/>
</dbReference>
<gene>
    <name evidence="10" type="primary">CWC21</name>
    <name evidence="10" type="ORF">Q9L58_003141</name>
</gene>
<evidence type="ECO:0000313" key="11">
    <source>
        <dbReference type="Proteomes" id="UP001447188"/>
    </source>
</evidence>
<keyword evidence="5" id="KW-0508">mRNA splicing</keyword>
<dbReference type="EMBL" id="JBBBZM010000029">
    <property type="protein sequence ID" value="KAL0637914.1"/>
    <property type="molecule type" value="Genomic_DNA"/>
</dbReference>
<dbReference type="Proteomes" id="UP001447188">
    <property type="component" value="Unassembled WGS sequence"/>
</dbReference>
<proteinExistence type="inferred from homology"/>
<comment type="similarity">
    <text evidence="2">Belongs to the CWC21 family.</text>
</comment>
<evidence type="ECO:0000256" key="8">
    <source>
        <dbReference type="SAM" id="MobiDB-lite"/>
    </source>
</evidence>
<reference evidence="10 11" key="1">
    <citation type="submission" date="2024-02" db="EMBL/GenBank/DDBJ databases">
        <title>Discinaceae phylogenomics.</title>
        <authorList>
            <person name="Dirks A.C."/>
            <person name="James T.Y."/>
        </authorList>
    </citation>
    <scope>NUCLEOTIDE SEQUENCE [LARGE SCALE GENOMIC DNA]</scope>
    <source>
        <strain evidence="10 11">ACD0624</strain>
    </source>
</reference>
<feature type="coiled-coil region" evidence="7">
    <location>
        <begin position="67"/>
        <end position="94"/>
    </location>
</feature>
<feature type="compositionally biased region" description="Basic and acidic residues" evidence="8">
    <location>
        <begin position="141"/>
        <end position="173"/>
    </location>
</feature>
<dbReference type="PANTHER" id="PTHR36562">
    <property type="entry name" value="SERINE/ARGININE REPETITIVE MATRIX 2"/>
    <property type="match status" value="1"/>
</dbReference>
<feature type="region of interest" description="Disordered" evidence="8">
    <location>
        <begin position="134"/>
        <end position="173"/>
    </location>
</feature>
<dbReference type="Gene3D" id="6.10.140.420">
    <property type="match status" value="1"/>
</dbReference>
<feature type="domain" description="CWF21" evidence="9">
    <location>
        <begin position="55"/>
        <end position="100"/>
    </location>
</feature>
<protein>
    <submittedName>
        <fullName evidence="10">RNA-splicing factor</fullName>
    </submittedName>
</protein>